<comment type="caution">
    <text evidence="1">The sequence shown here is derived from an EMBL/GenBank/DDBJ whole genome shotgun (WGS) entry which is preliminary data.</text>
</comment>
<sequence length="622" mass="69261">MYRYGTAKAFRYLGVDARLSRRLSWSPEQPRYGVETVLPFPAPTSNACQHITAPRLTLGESTMVGCHKPGCLGEPVQNGRTSLAICPVCRLANCLNCNAIHEGISCKAYMKSIAADVSPAQTATNQGARHWFVRFADLISSMEFFSIRIVTRNEFYCDELEGRGRRFLLVSAAKADEDSAEILVSCKVTGCGGRGYVDKDDAMFRCVICNHFTCMKCSAFHESMTCAEYHKNKDNVQEPMHKPVELPQEGSGEPEPEEAEDDDDDAEGRIVECAQENCKGFSYVYKTATMAQCELCQHWTCVACKVCHESQTCAQYKGIDVPAEAELPEPLKTDDVGDEPAGAVGTVATTRAYENFPKVQKGAYAQSQAVSEVAAIRGYENCKKVQDPREKEKRYQELVAVYEQDVVSTTQEFECAICFVDVEPGKGIILKNCHHKVCEQCLADTAKNSPNAEVKCPCVEDDAPCQMSVFDSDLRACLSKEEYDALQDRSLREAENRSKEPSFHCKTPDCKGWCLHDQQVELFQCPVCNKENCLRCEAIHEGMTCAQYQDDLKRRAENDAAAKASLNFLEEMLRSQQAMRCPQCRIVIIKRVGCDFMVCTSCKTQLCWATKGARWGPNEGGP</sequence>
<protein>
    <submittedName>
        <fullName evidence="1">Uncharacterized protein</fullName>
    </submittedName>
</protein>
<keyword evidence="2" id="KW-1185">Reference proteome</keyword>
<evidence type="ECO:0000313" key="2">
    <source>
        <dbReference type="Proteomes" id="UP000821845"/>
    </source>
</evidence>
<dbReference type="EMBL" id="CM023481">
    <property type="protein sequence ID" value="KAH6944027.1"/>
    <property type="molecule type" value="Genomic_DNA"/>
</dbReference>
<accession>A0ACB7T946</accession>
<reference evidence="1" key="1">
    <citation type="submission" date="2020-05" db="EMBL/GenBank/DDBJ databases">
        <title>Large-scale comparative analyses of tick genomes elucidate their genetic diversity and vector capacities.</title>
        <authorList>
            <person name="Jia N."/>
            <person name="Wang J."/>
            <person name="Shi W."/>
            <person name="Du L."/>
            <person name="Sun Y."/>
            <person name="Zhan W."/>
            <person name="Jiang J."/>
            <person name="Wang Q."/>
            <person name="Zhang B."/>
            <person name="Ji P."/>
            <person name="Sakyi L.B."/>
            <person name="Cui X."/>
            <person name="Yuan T."/>
            <person name="Jiang B."/>
            <person name="Yang W."/>
            <person name="Lam T.T.-Y."/>
            <person name="Chang Q."/>
            <person name="Ding S."/>
            <person name="Wang X."/>
            <person name="Zhu J."/>
            <person name="Ruan X."/>
            <person name="Zhao L."/>
            <person name="Wei J."/>
            <person name="Que T."/>
            <person name="Du C."/>
            <person name="Cheng J."/>
            <person name="Dai P."/>
            <person name="Han X."/>
            <person name="Huang E."/>
            <person name="Gao Y."/>
            <person name="Liu J."/>
            <person name="Shao H."/>
            <person name="Ye R."/>
            <person name="Li L."/>
            <person name="Wei W."/>
            <person name="Wang X."/>
            <person name="Wang C."/>
            <person name="Yang T."/>
            <person name="Huo Q."/>
            <person name="Li W."/>
            <person name="Guo W."/>
            <person name="Chen H."/>
            <person name="Zhou L."/>
            <person name="Ni X."/>
            <person name="Tian J."/>
            <person name="Zhou Y."/>
            <person name="Sheng Y."/>
            <person name="Liu T."/>
            <person name="Pan Y."/>
            <person name="Xia L."/>
            <person name="Li J."/>
            <person name="Zhao F."/>
            <person name="Cao W."/>
        </authorList>
    </citation>
    <scope>NUCLEOTIDE SEQUENCE</scope>
    <source>
        <strain evidence="1">Hyas-2018</strain>
    </source>
</reference>
<dbReference type="Proteomes" id="UP000821845">
    <property type="component" value="Chromosome 1"/>
</dbReference>
<gene>
    <name evidence="1" type="ORF">HPB50_001209</name>
</gene>
<evidence type="ECO:0000313" key="1">
    <source>
        <dbReference type="EMBL" id="KAH6944027.1"/>
    </source>
</evidence>
<name>A0ACB7T946_HYAAI</name>
<organism evidence="1 2">
    <name type="scientific">Hyalomma asiaticum</name>
    <name type="common">Tick</name>
    <dbReference type="NCBI Taxonomy" id="266040"/>
    <lineage>
        <taxon>Eukaryota</taxon>
        <taxon>Metazoa</taxon>
        <taxon>Ecdysozoa</taxon>
        <taxon>Arthropoda</taxon>
        <taxon>Chelicerata</taxon>
        <taxon>Arachnida</taxon>
        <taxon>Acari</taxon>
        <taxon>Parasitiformes</taxon>
        <taxon>Ixodida</taxon>
        <taxon>Ixodoidea</taxon>
        <taxon>Ixodidae</taxon>
        <taxon>Hyalomminae</taxon>
        <taxon>Hyalomma</taxon>
    </lineage>
</organism>
<proteinExistence type="predicted"/>